<organism evidence="1 2">
    <name type="scientific">Paractinoplanes durhamensis</name>
    <dbReference type="NCBI Taxonomy" id="113563"/>
    <lineage>
        <taxon>Bacteria</taxon>
        <taxon>Bacillati</taxon>
        <taxon>Actinomycetota</taxon>
        <taxon>Actinomycetes</taxon>
        <taxon>Micromonosporales</taxon>
        <taxon>Micromonosporaceae</taxon>
        <taxon>Paractinoplanes</taxon>
    </lineage>
</organism>
<dbReference type="EMBL" id="BOML01000019">
    <property type="protein sequence ID" value="GIE00674.1"/>
    <property type="molecule type" value="Genomic_DNA"/>
</dbReference>
<keyword evidence="2" id="KW-1185">Reference proteome</keyword>
<sequence length="186" mass="20720">MTPDDSVRAMAERLLAIDYRRHGDKSWSKAALLGEYFRRAAAYDCGSRTPFFDIALCVDPSIRAAQQYVDSVVEGVHPQGRSAITTVAPFMLHWAALRADPSFVMPLEPADPFEPLILMFERDGGFHTENGEVNLEYRAVPMRRWRERSGAAPMPSFAPEVLDEIDRAGSLKQFGYVMGPDGKPVG</sequence>
<proteinExistence type="predicted"/>
<protein>
    <submittedName>
        <fullName evidence="1">Uncharacterized protein</fullName>
    </submittedName>
</protein>
<accession>A0ABQ3YTI0</accession>
<dbReference type="Proteomes" id="UP000637628">
    <property type="component" value="Unassembled WGS sequence"/>
</dbReference>
<name>A0ABQ3YTI0_9ACTN</name>
<reference evidence="1 2" key="1">
    <citation type="submission" date="2021-01" db="EMBL/GenBank/DDBJ databases">
        <title>Whole genome shotgun sequence of Actinoplanes durhamensis NBRC 14914.</title>
        <authorList>
            <person name="Komaki H."/>
            <person name="Tamura T."/>
        </authorList>
    </citation>
    <scope>NUCLEOTIDE SEQUENCE [LARGE SCALE GENOMIC DNA]</scope>
    <source>
        <strain evidence="1 2">NBRC 14914</strain>
    </source>
</reference>
<evidence type="ECO:0000313" key="2">
    <source>
        <dbReference type="Proteomes" id="UP000637628"/>
    </source>
</evidence>
<comment type="caution">
    <text evidence="1">The sequence shown here is derived from an EMBL/GenBank/DDBJ whole genome shotgun (WGS) entry which is preliminary data.</text>
</comment>
<gene>
    <name evidence="1" type="ORF">Adu01nite_20240</name>
</gene>
<evidence type="ECO:0000313" key="1">
    <source>
        <dbReference type="EMBL" id="GIE00674.1"/>
    </source>
</evidence>